<dbReference type="PANTHER" id="PTHR33627:SF1">
    <property type="entry name" value="TRANSPOSASE"/>
    <property type="match status" value="1"/>
</dbReference>
<dbReference type="Pfam" id="PF13546">
    <property type="entry name" value="DDE_5"/>
    <property type="match status" value="1"/>
</dbReference>
<feature type="domain" description="Transposase IS701-like DDE" evidence="1">
    <location>
        <begin position="23"/>
        <end position="231"/>
    </location>
</feature>
<gene>
    <name evidence="2" type="ORF">OG350_19185</name>
</gene>
<protein>
    <submittedName>
        <fullName evidence="2">Transposase</fullName>
    </submittedName>
</protein>
<evidence type="ECO:0000313" key="2">
    <source>
        <dbReference type="EMBL" id="WTQ82293.1"/>
    </source>
</evidence>
<dbReference type="InterPro" id="IPR039365">
    <property type="entry name" value="IS701-like"/>
</dbReference>
<dbReference type="Proteomes" id="UP001622557">
    <property type="component" value="Chromosome"/>
</dbReference>
<accession>A0ABZ1KNX6</accession>
<reference evidence="2 3" key="1">
    <citation type="submission" date="2022-10" db="EMBL/GenBank/DDBJ databases">
        <title>The complete genomes of actinobacterial strains from the NBC collection.</title>
        <authorList>
            <person name="Joergensen T.S."/>
            <person name="Alvarez Arevalo M."/>
            <person name="Sterndorff E.B."/>
            <person name="Faurdal D."/>
            <person name="Vuksanovic O."/>
            <person name="Mourched A.-S."/>
            <person name="Charusanti P."/>
            <person name="Shaw S."/>
            <person name="Blin K."/>
            <person name="Weber T."/>
        </authorList>
    </citation>
    <scope>NUCLEOTIDE SEQUENCE [LARGE SCALE GENOMIC DNA]</scope>
    <source>
        <strain evidence="2 3">NBC_00156</strain>
    </source>
</reference>
<keyword evidence="3" id="KW-1185">Reference proteome</keyword>
<dbReference type="InterPro" id="IPR038721">
    <property type="entry name" value="IS701-like_DDE_dom"/>
</dbReference>
<organism evidence="2 3">
    <name type="scientific">Streptomyces achromogenes</name>
    <dbReference type="NCBI Taxonomy" id="67255"/>
    <lineage>
        <taxon>Bacteria</taxon>
        <taxon>Bacillati</taxon>
        <taxon>Actinomycetota</taxon>
        <taxon>Actinomycetes</taxon>
        <taxon>Kitasatosporales</taxon>
        <taxon>Streptomycetaceae</taxon>
        <taxon>Streptomyces</taxon>
    </lineage>
</organism>
<dbReference type="PANTHER" id="PTHR33627">
    <property type="entry name" value="TRANSPOSASE"/>
    <property type="match status" value="1"/>
</dbReference>
<dbReference type="GeneID" id="97282593"/>
<sequence>MTTPAISFSAESLSGELRQFTQEMFAGLPRVDQRRWGRTYIEGLLTVSGRKSIRRLAEAMDMPEAAHGLHQFINASPWDWTPVRRALLHWAEERIRARAWVIAPAALPRRGEHCAGVHHRFVPALGRTVNCQVGIGVFLAGGRATVPVDWRLLLPGRWAQDAQLRERARIPADLPAGTVVGHALELVDSLTAESGSARLPLVADLTGEQGTGWLLRALKARRHDFLVAVPDSLPTRTRPGPVLGARDVLRLEGTRTIPLGGGPARILTRPVGLPGADADLPACRLFTVSDPTAPGPGRLWITNMVRESPERLCRLAAKADVTPTVDALTGEFGMTAFEGRSYPGWHHHMTLVSAAFAFDCLRKAADEPLTPVLRTAA</sequence>
<dbReference type="EMBL" id="CP108164">
    <property type="protein sequence ID" value="WTQ82293.1"/>
    <property type="molecule type" value="Genomic_DNA"/>
</dbReference>
<name>A0ABZ1KNX6_STRAH</name>
<evidence type="ECO:0000259" key="1">
    <source>
        <dbReference type="Pfam" id="PF13546"/>
    </source>
</evidence>
<proteinExistence type="predicted"/>
<dbReference type="RefSeq" id="WP_405448360.1">
    <property type="nucleotide sequence ID" value="NZ_CP108164.1"/>
</dbReference>
<evidence type="ECO:0000313" key="3">
    <source>
        <dbReference type="Proteomes" id="UP001622557"/>
    </source>
</evidence>